<keyword evidence="9" id="KW-0249">Electron transport</keyword>
<keyword evidence="5" id="KW-0813">Transport</keyword>
<dbReference type="GO" id="GO:0008137">
    <property type="term" value="F:NADH dehydrogenase (ubiquinone) activity"/>
    <property type="evidence" value="ECO:0007669"/>
    <property type="project" value="UniProtKB-EC"/>
</dbReference>
<organism evidence="17">
    <name type="scientific">Curculionidae sp. 3 AH-2016</name>
    <dbReference type="NCBI Taxonomy" id="1903829"/>
    <lineage>
        <taxon>Eukaryota</taxon>
        <taxon>Metazoa</taxon>
        <taxon>Ecdysozoa</taxon>
        <taxon>Arthropoda</taxon>
        <taxon>Hexapoda</taxon>
        <taxon>Insecta</taxon>
        <taxon>Pterygota</taxon>
        <taxon>Neoptera</taxon>
        <taxon>Endopterygota</taxon>
        <taxon>Coleoptera</taxon>
        <taxon>Polyphaga</taxon>
        <taxon>Cucujiformia</taxon>
        <taxon>Curculionidae</taxon>
    </lineage>
</organism>
<keyword evidence="6" id="KW-0679">Respiratory chain</keyword>
<keyword evidence="10 16" id="KW-1133">Transmembrane helix</keyword>
<gene>
    <name evidence="17" type="primary">nad6</name>
</gene>
<comment type="catalytic activity">
    <reaction evidence="15">
        <text>a ubiquinone + NADH + 5 H(+)(in) = a ubiquinol + NAD(+) + 4 H(+)(out)</text>
        <dbReference type="Rhea" id="RHEA:29091"/>
        <dbReference type="Rhea" id="RHEA-COMP:9565"/>
        <dbReference type="Rhea" id="RHEA-COMP:9566"/>
        <dbReference type="ChEBI" id="CHEBI:15378"/>
        <dbReference type="ChEBI" id="CHEBI:16389"/>
        <dbReference type="ChEBI" id="CHEBI:17976"/>
        <dbReference type="ChEBI" id="CHEBI:57540"/>
        <dbReference type="ChEBI" id="CHEBI:57945"/>
        <dbReference type="EC" id="7.1.1.2"/>
    </reaction>
</comment>
<keyword evidence="8" id="KW-1278">Translocase</keyword>
<evidence type="ECO:0000256" key="9">
    <source>
        <dbReference type="ARBA" id="ARBA00022982"/>
    </source>
</evidence>
<dbReference type="GO" id="GO:0031966">
    <property type="term" value="C:mitochondrial membrane"/>
    <property type="evidence" value="ECO:0007669"/>
    <property type="project" value="UniProtKB-SubCell"/>
</dbReference>
<dbReference type="PANTHER" id="PTHR11435">
    <property type="entry name" value="NADH UBIQUINONE OXIDOREDUCTASE SUBUNIT ND6"/>
    <property type="match status" value="1"/>
</dbReference>
<dbReference type="EC" id="7.1.1.2" evidence="3"/>
<proteinExistence type="inferred from homology"/>
<evidence type="ECO:0000256" key="6">
    <source>
        <dbReference type="ARBA" id="ARBA00022660"/>
    </source>
</evidence>
<keyword evidence="12 17" id="KW-0496">Mitochondrion</keyword>
<evidence type="ECO:0000313" key="17">
    <source>
        <dbReference type="EMBL" id="ARH54296.1"/>
    </source>
</evidence>
<keyword evidence="7 16" id="KW-0812">Transmembrane</keyword>
<feature type="transmembrane region" description="Helical" evidence="16">
    <location>
        <begin position="132"/>
        <end position="153"/>
    </location>
</feature>
<evidence type="ECO:0000256" key="14">
    <source>
        <dbReference type="ARBA" id="ARBA00031019"/>
    </source>
</evidence>
<dbReference type="InterPro" id="IPR050269">
    <property type="entry name" value="ComplexI_Subunit6"/>
</dbReference>
<reference evidence="17" key="1">
    <citation type="submission" date="2016-04" db="EMBL/GenBank/DDBJ databases">
        <title>Mitochondria of beetle species.</title>
        <authorList>
            <person name="Hunter A."/>
            <person name="Moriniere J."/>
            <person name="Tang P."/>
            <person name="Linard B."/>
            <person name="Crampton-Platt A."/>
            <person name="Vogler A.P."/>
        </authorList>
    </citation>
    <scope>NUCLEOTIDE SEQUENCE</scope>
</reference>
<evidence type="ECO:0000256" key="7">
    <source>
        <dbReference type="ARBA" id="ARBA00022692"/>
    </source>
</evidence>
<dbReference type="AlphaFoldDB" id="A0A343C2Q3"/>
<feature type="transmembrane region" description="Helical" evidence="16">
    <location>
        <begin position="78"/>
        <end position="96"/>
    </location>
</feature>
<feature type="transmembrane region" description="Helical" evidence="16">
    <location>
        <begin position="43"/>
        <end position="66"/>
    </location>
</feature>
<accession>A0A343C2Q3</accession>
<evidence type="ECO:0000256" key="13">
    <source>
        <dbReference type="ARBA" id="ARBA00023136"/>
    </source>
</evidence>
<name>A0A343C2Q3_9CUCU</name>
<comment type="similarity">
    <text evidence="2">Belongs to the complex I subunit 6 family.</text>
</comment>
<evidence type="ECO:0000256" key="8">
    <source>
        <dbReference type="ARBA" id="ARBA00022967"/>
    </source>
</evidence>
<protein>
    <recommendedName>
        <fullName evidence="4">NADH-ubiquinone oxidoreductase chain 6</fullName>
        <ecNumber evidence="3">7.1.1.2</ecNumber>
    </recommendedName>
    <alternativeName>
        <fullName evidence="14">NADH dehydrogenase subunit 6</fullName>
    </alternativeName>
</protein>
<dbReference type="PANTHER" id="PTHR11435:SF1">
    <property type="entry name" value="NADH-UBIQUINONE OXIDOREDUCTASE CHAIN 6"/>
    <property type="match status" value="1"/>
</dbReference>
<evidence type="ECO:0000256" key="11">
    <source>
        <dbReference type="ARBA" id="ARBA00023027"/>
    </source>
</evidence>
<sequence>MLFFSWMFSMFFMIMNHPMSLGGILVIQTILMALTTGFLFMNFWFSYIIFLVMIGGLLVMFIYMTSIASNEKFEFPKNFIYMIMLSFFIMAIMFKFKDNFYTFQFYNLSMLKMFSFPIKNFNLNKYFNYPGMFVLTLLMIYLLITLIAIVKITGKNYGSLRQK</sequence>
<evidence type="ECO:0000256" key="16">
    <source>
        <dbReference type="SAM" id="Phobius"/>
    </source>
</evidence>
<comment type="subcellular location">
    <subcellularLocation>
        <location evidence="1">Mitochondrion membrane</location>
        <topology evidence="1">Multi-pass membrane protein</topology>
    </subcellularLocation>
</comment>
<keyword evidence="13 16" id="KW-0472">Membrane</keyword>
<evidence type="ECO:0000256" key="15">
    <source>
        <dbReference type="ARBA" id="ARBA00049551"/>
    </source>
</evidence>
<dbReference type="EMBL" id="KX087272">
    <property type="protein sequence ID" value="ARH54296.1"/>
    <property type="molecule type" value="Genomic_DNA"/>
</dbReference>
<evidence type="ECO:0000256" key="1">
    <source>
        <dbReference type="ARBA" id="ARBA00004225"/>
    </source>
</evidence>
<evidence type="ECO:0000256" key="4">
    <source>
        <dbReference type="ARBA" id="ARBA00021095"/>
    </source>
</evidence>
<evidence type="ECO:0000256" key="12">
    <source>
        <dbReference type="ARBA" id="ARBA00023128"/>
    </source>
</evidence>
<geneLocation type="mitochondrion" evidence="17"/>
<evidence type="ECO:0000256" key="5">
    <source>
        <dbReference type="ARBA" id="ARBA00022448"/>
    </source>
</evidence>
<evidence type="ECO:0000256" key="2">
    <source>
        <dbReference type="ARBA" id="ARBA00005698"/>
    </source>
</evidence>
<evidence type="ECO:0000256" key="10">
    <source>
        <dbReference type="ARBA" id="ARBA00022989"/>
    </source>
</evidence>
<keyword evidence="11" id="KW-0520">NAD</keyword>
<evidence type="ECO:0000256" key="3">
    <source>
        <dbReference type="ARBA" id="ARBA00012944"/>
    </source>
</evidence>